<evidence type="ECO:0000259" key="3">
    <source>
        <dbReference type="PROSITE" id="PS50053"/>
    </source>
</evidence>
<proteinExistence type="predicted"/>
<sequence>MFAIFRYPSSTGCHLIFYVSSYTPPPQTPLQYTFQIVSQRRAATHDGGSGGPRGESSARRWCVNVESESPPPLPLGPNAGRCGAAADHRLSLLIMMPAGEIDQLLSPLCASAMALLNIVHVFRYFASTQKVAKSDTSTVEEALFGTMTALLDGRWFQLYTLFIGLIIACVFAFAWKATSRRPLHYYGWLVRLNTYSNRRYVDFFQIMPITPEQHTFESSNTYEDHEHHHRHDSHRNLPLTSTTTVVIQTPATIRTEANQLPEDNDEMAYHQLELPPEGENDETELVHRLVAERTNNRAIATAVVMALAHNREQEQHFEAPVETSQRIILSQDRSSSVEDVFLHLGNRSESVDTESTQTSEADSGSDSDGDSSSTDTSTGETESDGGIEAIVLRPSLPPRTSNAHSHTRMPATSSASSLVTSHSVMADSMERENSATPRALSTIRLKFLDDTQRQVRTWLSTTVGDFKKNFFTESVDSGRVVRLIYQGQLLRDDARSLQSYGLHDDCVVHCHVGSVPYAQPNPSATEEAPPTAESMVNEPSPSFAAILSTGSMILRPILTPFLYLLTALFHVLEPHLHRFMAIPSVQYLWNIVFLAYQRTHNFLLGPPEEAGEVDEVAAASDRAANTMRIPFFRPEAYLGTLFTVKIAFLWSFVVFYPQYTDREAIILLLLVTVFFVSYIRCSNNRTRARPATS</sequence>
<name>A0A1I7XWA6_9BILA</name>
<feature type="domain" description="Ubiquitin-like" evidence="3">
    <location>
        <begin position="441"/>
        <end position="509"/>
    </location>
</feature>
<dbReference type="PANTHER" id="PTHR14557:SF5">
    <property type="entry name" value="UBIQUITIN-LIKE DOMAIN-CONTAINING PROTEIN"/>
    <property type="match status" value="1"/>
</dbReference>
<dbReference type="PROSITE" id="PS50053">
    <property type="entry name" value="UBIQUITIN_2"/>
    <property type="match status" value="1"/>
</dbReference>
<dbReference type="SUPFAM" id="SSF54236">
    <property type="entry name" value="Ubiquitin-like"/>
    <property type="match status" value="1"/>
</dbReference>
<feature type="transmembrane region" description="Helical" evidence="2">
    <location>
        <begin position="156"/>
        <end position="175"/>
    </location>
</feature>
<dbReference type="WBParaSite" id="L893_g10251.t3">
    <property type="protein sequence ID" value="L893_g10251.t3"/>
    <property type="gene ID" value="L893_g10251"/>
</dbReference>
<keyword evidence="2" id="KW-0812">Transmembrane</keyword>
<feature type="compositionally biased region" description="Low complexity" evidence="1">
    <location>
        <begin position="411"/>
        <end position="424"/>
    </location>
</feature>
<dbReference type="Proteomes" id="UP000095287">
    <property type="component" value="Unplaced"/>
</dbReference>
<dbReference type="InterPro" id="IPR029071">
    <property type="entry name" value="Ubiquitin-like_domsf"/>
</dbReference>
<keyword evidence="4" id="KW-1185">Reference proteome</keyword>
<keyword evidence="2" id="KW-0472">Membrane</keyword>
<dbReference type="SMART" id="SM00213">
    <property type="entry name" value="UBQ"/>
    <property type="match status" value="1"/>
</dbReference>
<dbReference type="GO" id="GO:0036503">
    <property type="term" value="P:ERAD pathway"/>
    <property type="evidence" value="ECO:0007669"/>
    <property type="project" value="InterPro"/>
</dbReference>
<organism evidence="4 5">
    <name type="scientific">Steinernema glaseri</name>
    <dbReference type="NCBI Taxonomy" id="37863"/>
    <lineage>
        <taxon>Eukaryota</taxon>
        <taxon>Metazoa</taxon>
        <taxon>Ecdysozoa</taxon>
        <taxon>Nematoda</taxon>
        <taxon>Chromadorea</taxon>
        <taxon>Rhabditida</taxon>
        <taxon>Tylenchina</taxon>
        <taxon>Panagrolaimomorpha</taxon>
        <taxon>Strongyloidoidea</taxon>
        <taxon>Steinernematidae</taxon>
        <taxon>Steinernema</taxon>
    </lineage>
</organism>
<evidence type="ECO:0000256" key="2">
    <source>
        <dbReference type="SAM" id="Phobius"/>
    </source>
</evidence>
<dbReference type="AlphaFoldDB" id="A0A1I7XWA6"/>
<dbReference type="InterPro" id="IPR000626">
    <property type="entry name" value="Ubiquitin-like_dom"/>
</dbReference>
<evidence type="ECO:0000256" key="1">
    <source>
        <dbReference type="SAM" id="MobiDB-lite"/>
    </source>
</evidence>
<evidence type="ECO:0000313" key="5">
    <source>
        <dbReference type="WBParaSite" id="L893_g10251.t3"/>
    </source>
</evidence>
<feature type="transmembrane region" description="Helical" evidence="2">
    <location>
        <begin position="104"/>
        <end position="126"/>
    </location>
</feature>
<accession>A0A1I7XWA6</accession>
<evidence type="ECO:0000313" key="4">
    <source>
        <dbReference type="Proteomes" id="UP000095287"/>
    </source>
</evidence>
<reference evidence="5" key="1">
    <citation type="submission" date="2016-11" db="UniProtKB">
        <authorList>
            <consortium name="WormBaseParasite"/>
        </authorList>
    </citation>
    <scope>IDENTIFICATION</scope>
</reference>
<dbReference type="Pfam" id="PF00240">
    <property type="entry name" value="ubiquitin"/>
    <property type="match status" value="1"/>
</dbReference>
<feature type="transmembrane region" description="Helical" evidence="2">
    <location>
        <begin position="636"/>
        <end position="658"/>
    </location>
</feature>
<dbReference type="PANTHER" id="PTHR14557">
    <property type="entry name" value="PROTEIN C7ORF21"/>
    <property type="match status" value="1"/>
</dbReference>
<feature type="region of interest" description="Disordered" evidence="1">
    <location>
        <begin position="345"/>
        <end position="437"/>
    </location>
</feature>
<protein>
    <submittedName>
        <fullName evidence="5">Ubiquitin-like domain-containing protein</fullName>
    </submittedName>
</protein>
<keyword evidence="2" id="KW-1133">Transmembrane helix</keyword>
<dbReference type="CDD" id="cd17057">
    <property type="entry name" value="Ubl_TMUB1_like"/>
    <property type="match status" value="1"/>
</dbReference>
<feature type="compositionally biased region" description="Low complexity" evidence="1">
    <location>
        <begin position="370"/>
        <end position="386"/>
    </location>
</feature>
<dbReference type="InterPro" id="IPR040352">
    <property type="entry name" value="TMUB1/2"/>
</dbReference>
<feature type="transmembrane region" description="Helical" evidence="2">
    <location>
        <begin position="664"/>
        <end position="681"/>
    </location>
</feature>
<dbReference type="Gene3D" id="3.10.20.90">
    <property type="entry name" value="Phosphatidylinositol 3-kinase Catalytic Subunit, Chain A, domain 1"/>
    <property type="match status" value="1"/>
</dbReference>